<dbReference type="InterPro" id="IPR025580">
    <property type="entry name" value="Gp46"/>
</dbReference>
<keyword evidence="1" id="KW-0175">Coiled coil</keyword>
<name>A0A926ILG2_9FIRM</name>
<dbReference type="Pfam" id="PF14265">
    <property type="entry name" value="DUF4355"/>
    <property type="match status" value="1"/>
</dbReference>
<dbReference type="EMBL" id="JACRTG010000034">
    <property type="protein sequence ID" value="MBC8589335.1"/>
    <property type="molecule type" value="Genomic_DNA"/>
</dbReference>
<dbReference type="Proteomes" id="UP000601171">
    <property type="component" value="Unassembled WGS sequence"/>
</dbReference>
<keyword evidence="3" id="KW-1185">Reference proteome</keyword>
<dbReference type="RefSeq" id="WP_262430802.1">
    <property type="nucleotide sequence ID" value="NZ_JACRTG010000034.1"/>
</dbReference>
<evidence type="ECO:0000313" key="3">
    <source>
        <dbReference type="Proteomes" id="UP000601171"/>
    </source>
</evidence>
<feature type="coiled-coil region" evidence="1">
    <location>
        <begin position="19"/>
        <end position="77"/>
    </location>
</feature>
<dbReference type="AlphaFoldDB" id="A0A926ILG2"/>
<accession>A0A926ILG2</accession>
<evidence type="ECO:0000256" key="1">
    <source>
        <dbReference type="SAM" id="Coils"/>
    </source>
</evidence>
<comment type="caution">
    <text evidence="2">The sequence shown here is derived from an EMBL/GenBank/DDBJ whole genome shotgun (WGS) entry which is preliminary data.</text>
</comment>
<reference evidence="2" key="1">
    <citation type="submission" date="2020-08" db="EMBL/GenBank/DDBJ databases">
        <title>Genome public.</title>
        <authorList>
            <person name="Liu C."/>
            <person name="Sun Q."/>
        </authorList>
    </citation>
    <scope>NUCLEOTIDE SEQUENCE</scope>
    <source>
        <strain evidence="2">BX21</strain>
    </source>
</reference>
<proteinExistence type="predicted"/>
<gene>
    <name evidence="2" type="ORF">H8707_14040</name>
</gene>
<protein>
    <submittedName>
        <fullName evidence="2">DUF4355 domain-containing protein</fullName>
    </submittedName>
</protein>
<sequence>MSEEFKAITTQEEFDRAIQDRIKREKETLEKKYADYEEIKARNAALEGENTALKASIDDSNKKTEKYDKDISDLNAKIAGYETANMRTRIALQHGIPYDLSSRLVGEDEESITADAKKLAELVKQKEPLAPLKDTEPIIDGKDGAYKSLLENLNLEGE</sequence>
<organism evidence="2 3">
    <name type="scientific">Paratissierella segnis</name>
    <dbReference type="NCBI Taxonomy" id="2763679"/>
    <lineage>
        <taxon>Bacteria</taxon>
        <taxon>Bacillati</taxon>
        <taxon>Bacillota</taxon>
        <taxon>Tissierellia</taxon>
        <taxon>Tissierellales</taxon>
        <taxon>Tissierellaceae</taxon>
        <taxon>Paratissierella</taxon>
    </lineage>
</organism>
<evidence type="ECO:0000313" key="2">
    <source>
        <dbReference type="EMBL" id="MBC8589335.1"/>
    </source>
</evidence>